<accession>A0A7X0UAR8</accession>
<feature type="domain" description="HTH tetR-type" evidence="7">
    <location>
        <begin position="9"/>
        <end position="69"/>
    </location>
</feature>
<dbReference type="RefSeq" id="WP_184860335.1">
    <property type="nucleotide sequence ID" value="NZ_JACHLK010000008.1"/>
</dbReference>
<dbReference type="PRINTS" id="PR00455">
    <property type="entry name" value="HTHTETR"/>
</dbReference>
<evidence type="ECO:0000256" key="6">
    <source>
        <dbReference type="SAM" id="MobiDB-lite"/>
    </source>
</evidence>
<evidence type="ECO:0000256" key="2">
    <source>
        <dbReference type="ARBA" id="ARBA00023015"/>
    </source>
</evidence>
<dbReference type="Gene3D" id="1.10.357.10">
    <property type="entry name" value="Tetracycline Repressor, domain 2"/>
    <property type="match status" value="1"/>
</dbReference>
<dbReference type="InterPro" id="IPR023772">
    <property type="entry name" value="DNA-bd_HTH_TetR-type_CS"/>
</dbReference>
<feature type="DNA-binding region" description="H-T-H motif" evidence="5">
    <location>
        <begin position="32"/>
        <end position="51"/>
    </location>
</feature>
<dbReference type="SUPFAM" id="SSF48498">
    <property type="entry name" value="Tetracyclin repressor-like, C-terminal domain"/>
    <property type="match status" value="1"/>
</dbReference>
<proteinExistence type="predicted"/>
<evidence type="ECO:0000256" key="4">
    <source>
        <dbReference type="ARBA" id="ARBA00023163"/>
    </source>
</evidence>
<evidence type="ECO:0000313" key="9">
    <source>
        <dbReference type="Proteomes" id="UP000575083"/>
    </source>
</evidence>
<sequence length="275" mass="29524">MKTTRQQQDETRRQIVASAVDMMTRQGFDGTTMKDIARAAGIGDATIYKYFPTKDRVVLGFVDEAVRGALADTLATPGLADYGLQEKLQRLTDALLERLLPDREFVAEVMALARRSPLSMLAEPLASRQALREAVTDFISAAEDSGEIEPCDFKGVASGLFGDYLAGVAAYWLADTSDEFAETTQLVDLSLGVLVTALRAGLVNRVLQLGGFVLRSQMARFMQHGSGLIGVLRMAKASLGDSAAAGRPRRPAPAPAPAEPAAKPARKTRTRKAAP</sequence>
<keyword evidence="3 5" id="KW-0238">DNA-binding</keyword>
<dbReference type="InterPro" id="IPR009057">
    <property type="entry name" value="Homeodomain-like_sf"/>
</dbReference>
<dbReference type="PANTHER" id="PTHR30055">
    <property type="entry name" value="HTH-TYPE TRANSCRIPTIONAL REGULATOR RUTR"/>
    <property type="match status" value="1"/>
</dbReference>
<dbReference type="PROSITE" id="PS50977">
    <property type="entry name" value="HTH_TETR_2"/>
    <property type="match status" value="1"/>
</dbReference>
<dbReference type="EMBL" id="JACHLK010000008">
    <property type="protein sequence ID" value="MBB6561373.1"/>
    <property type="molecule type" value="Genomic_DNA"/>
</dbReference>
<dbReference type="Pfam" id="PF00440">
    <property type="entry name" value="TetR_N"/>
    <property type="match status" value="1"/>
</dbReference>
<protein>
    <submittedName>
        <fullName evidence="8">AcrR family transcriptional regulator</fullName>
    </submittedName>
</protein>
<gene>
    <name evidence="8" type="ORF">HNP48_004066</name>
</gene>
<dbReference type="InterPro" id="IPR041673">
    <property type="entry name" value="TetR_C_23"/>
</dbReference>
<evidence type="ECO:0000259" key="7">
    <source>
        <dbReference type="PROSITE" id="PS50977"/>
    </source>
</evidence>
<dbReference type="GO" id="GO:0000976">
    <property type="term" value="F:transcription cis-regulatory region binding"/>
    <property type="evidence" value="ECO:0007669"/>
    <property type="project" value="TreeGrafter"/>
</dbReference>
<evidence type="ECO:0000256" key="3">
    <source>
        <dbReference type="ARBA" id="ARBA00023125"/>
    </source>
</evidence>
<feature type="region of interest" description="Disordered" evidence="6">
    <location>
        <begin position="242"/>
        <end position="275"/>
    </location>
</feature>
<evidence type="ECO:0000256" key="1">
    <source>
        <dbReference type="ARBA" id="ARBA00022491"/>
    </source>
</evidence>
<keyword evidence="2" id="KW-0805">Transcription regulation</keyword>
<keyword evidence="1" id="KW-0678">Repressor</keyword>
<dbReference type="GO" id="GO:0003700">
    <property type="term" value="F:DNA-binding transcription factor activity"/>
    <property type="evidence" value="ECO:0007669"/>
    <property type="project" value="TreeGrafter"/>
</dbReference>
<organism evidence="8 9">
    <name type="scientific">Acidovorax soli</name>
    <dbReference type="NCBI Taxonomy" id="592050"/>
    <lineage>
        <taxon>Bacteria</taxon>
        <taxon>Pseudomonadati</taxon>
        <taxon>Pseudomonadota</taxon>
        <taxon>Betaproteobacteria</taxon>
        <taxon>Burkholderiales</taxon>
        <taxon>Comamonadaceae</taxon>
        <taxon>Acidovorax</taxon>
    </lineage>
</organism>
<dbReference type="PANTHER" id="PTHR30055:SF234">
    <property type="entry name" value="HTH-TYPE TRANSCRIPTIONAL REGULATOR BETI"/>
    <property type="match status" value="1"/>
</dbReference>
<dbReference type="SUPFAM" id="SSF46689">
    <property type="entry name" value="Homeodomain-like"/>
    <property type="match status" value="1"/>
</dbReference>
<evidence type="ECO:0000313" key="8">
    <source>
        <dbReference type="EMBL" id="MBB6561373.1"/>
    </source>
</evidence>
<name>A0A7X0UAR8_9BURK</name>
<evidence type="ECO:0000256" key="5">
    <source>
        <dbReference type="PROSITE-ProRule" id="PRU00335"/>
    </source>
</evidence>
<dbReference type="InterPro" id="IPR001647">
    <property type="entry name" value="HTH_TetR"/>
</dbReference>
<reference evidence="8 9" key="1">
    <citation type="submission" date="2020-08" db="EMBL/GenBank/DDBJ databases">
        <title>Functional genomics of gut bacteria from endangered species of beetles.</title>
        <authorList>
            <person name="Carlos-Shanley C."/>
        </authorList>
    </citation>
    <scope>NUCLEOTIDE SEQUENCE [LARGE SCALE GENOMIC DNA]</scope>
    <source>
        <strain evidence="8 9">S00198</strain>
    </source>
</reference>
<dbReference type="PROSITE" id="PS01081">
    <property type="entry name" value="HTH_TETR_1"/>
    <property type="match status" value="1"/>
</dbReference>
<dbReference type="Pfam" id="PF17931">
    <property type="entry name" value="TetR_C_23"/>
    <property type="match status" value="1"/>
</dbReference>
<keyword evidence="9" id="KW-1185">Reference proteome</keyword>
<dbReference type="Proteomes" id="UP000575083">
    <property type="component" value="Unassembled WGS sequence"/>
</dbReference>
<dbReference type="InterPro" id="IPR050109">
    <property type="entry name" value="HTH-type_TetR-like_transc_reg"/>
</dbReference>
<feature type="compositionally biased region" description="Basic residues" evidence="6">
    <location>
        <begin position="264"/>
        <end position="275"/>
    </location>
</feature>
<keyword evidence="4" id="KW-0804">Transcription</keyword>
<comment type="caution">
    <text evidence="8">The sequence shown here is derived from an EMBL/GenBank/DDBJ whole genome shotgun (WGS) entry which is preliminary data.</text>
</comment>
<dbReference type="InterPro" id="IPR036271">
    <property type="entry name" value="Tet_transcr_reg_TetR-rel_C_sf"/>
</dbReference>
<dbReference type="AlphaFoldDB" id="A0A7X0UAR8"/>